<accession>A0A5J6LBZ7</accession>
<sequence length="335" mass="38214">MNTDARRAVVSVIPRLVLLGLLLILVAGCTDKFSDETVHKIDDERDLRSFDDWATASVLNMHVGWNAPRVLGQLSYRTWVDDLIHTPVNIVEQPFVIKGHLLAYWDIDYSDLSWETKLIDAQPAKTLLVRFYPQGPQDPQTEAMLEDLILLAEDSRRAVRFFIYDSFNEQGPLRVHSGVEAWDQDEIEAVLEPFGALADSFKRDQEGYIAMPAKVTLTEVLTYHELNSTFLNGKLTDVQSWPEGAAFDSDIYDLQRHNFLSLPWQQFFRLDSSASVYTQPDKESKVVLPPNIQVSDSGPTVEKISTYSTDWFLVRLYSDPDIKGYVPVNDLWIVN</sequence>
<proteinExistence type="predicted"/>
<dbReference type="Proteomes" id="UP000325606">
    <property type="component" value="Chromosome"/>
</dbReference>
<dbReference type="KEGG" id="nik:F5I99_06115"/>
<organism evidence="1 2">
    <name type="scientific">Nitrincola iocasae</name>
    <dbReference type="NCBI Taxonomy" id="2614693"/>
    <lineage>
        <taxon>Bacteria</taxon>
        <taxon>Pseudomonadati</taxon>
        <taxon>Pseudomonadota</taxon>
        <taxon>Gammaproteobacteria</taxon>
        <taxon>Oceanospirillales</taxon>
        <taxon>Oceanospirillaceae</taxon>
        <taxon>Nitrincola</taxon>
    </lineage>
</organism>
<dbReference type="PROSITE" id="PS51257">
    <property type="entry name" value="PROKAR_LIPOPROTEIN"/>
    <property type="match status" value="1"/>
</dbReference>
<dbReference type="RefSeq" id="WP_151054138.1">
    <property type="nucleotide sequence ID" value="NZ_CP044222.1"/>
</dbReference>
<name>A0A5J6LBZ7_9GAMM</name>
<keyword evidence="2" id="KW-1185">Reference proteome</keyword>
<dbReference type="EMBL" id="CP044222">
    <property type="protein sequence ID" value="QEW06107.1"/>
    <property type="molecule type" value="Genomic_DNA"/>
</dbReference>
<evidence type="ECO:0000313" key="1">
    <source>
        <dbReference type="EMBL" id="QEW06107.1"/>
    </source>
</evidence>
<dbReference type="AlphaFoldDB" id="A0A5J6LBZ7"/>
<gene>
    <name evidence="1" type="ORF">F5I99_06115</name>
</gene>
<reference evidence="1 2" key="1">
    <citation type="submission" date="2019-09" db="EMBL/GenBank/DDBJ databases">
        <title>Nitrincola iocasae sp. nov., a bacterium isolated from the sediment collected at a cold seep field in South China Sea.</title>
        <authorList>
            <person name="Zhang H."/>
            <person name="Wang H."/>
            <person name="Li C."/>
        </authorList>
    </citation>
    <scope>NUCLEOTIDE SEQUENCE [LARGE SCALE GENOMIC DNA]</scope>
    <source>
        <strain evidence="1 2">KXZD1103</strain>
    </source>
</reference>
<protein>
    <submittedName>
        <fullName evidence="1">Uncharacterized protein</fullName>
    </submittedName>
</protein>
<evidence type="ECO:0000313" key="2">
    <source>
        <dbReference type="Proteomes" id="UP000325606"/>
    </source>
</evidence>